<keyword evidence="3" id="KW-1185">Reference proteome</keyword>
<evidence type="ECO:0000256" key="1">
    <source>
        <dbReference type="SAM" id="MobiDB-lite"/>
    </source>
</evidence>
<feature type="compositionally biased region" description="Basic and acidic residues" evidence="1">
    <location>
        <begin position="128"/>
        <end position="141"/>
    </location>
</feature>
<feature type="region of interest" description="Disordered" evidence="1">
    <location>
        <begin position="1"/>
        <end position="141"/>
    </location>
</feature>
<reference evidence="2" key="1">
    <citation type="journal article" date="2022" name="bioRxiv">
        <title>Sequencing and chromosome-scale assembly of the giantPleurodeles waltlgenome.</title>
        <authorList>
            <person name="Brown T."/>
            <person name="Elewa A."/>
            <person name="Iarovenko S."/>
            <person name="Subramanian E."/>
            <person name="Araus A.J."/>
            <person name="Petzold A."/>
            <person name="Susuki M."/>
            <person name="Suzuki K.-i.T."/>
            <person name="Hayashi T."/>
            <person name="Toyoda A."/>
            <person name="Oliveira C."/>
            <person name="Osipova E."/>
            <person name="Leigh N.D."/>
            <person name="Simon A."/>
            <person name="Yun M.H."/>
        </authorList>
    </citation>
    <scope>NUCLEOTIDE SEQUENCE</scope>
    <source>
        <strain evidence="2">20211129_DDA</strain>
        <tissue evidence="2">Liver</tissue>
    </source>
</reference>
<feature type="compositionally biased region" description="Basic and acidic residues" evidence="1">
    <location>
        <begin position="56"/>
        <end position="86"/>
    </location>
</feature>
<proteinExistence type="predicted"/>
<gene>
    <name evidence="2" type="ORF">NDU88_004591</name>
</gene>
<protein>
    <submittedName>
        <fullName evidence="2">Uncharacterized protein</fullName>
    </submittedName>
</protein>
<name>A0AAV7PI02_PLEWA</name>
<sequence length="141" mass="15666">MFPATVQAPGSHQQYPGGTNQSDGHPEENPNPDIRVKSASQEPEKERTEAEEERDASEQSEERSKERSEPSEKESDKSEERSEEIVGKTQTQTRLLDERSSHVPGGAWLSQGHPKPSGPEPSLVFPPDHSDSPDVLRKEDL</sequence>
<dbReference type="AlphaFoldDB" id="A0AAV7PI02"/>
<dbReference type="EMBL" id="JANPWB010000011">
    <property type="protein sequence ID" value="KAJ1126183.1"/>
    <property type="molecule type" value="Genomic_DNA"/>
</dbReference>
<evidence type="ECO:0000313" key="3">
    <source>
        <dbReference type="Proteomes" id="UP001066276"/>
    </source>
</evidence>
<evidence type="ECO:0000313" key="2">
    <source>
        <dbReference type="EMBL" id="KAJ1126183.1"/>
    </source>
</evidence>
<accession>A0AAV7PI02</accession>
<comment type="caution">
    <text evidence="2">The sequence shown here is derived from an EMBL/GenBank/DDBJ whole genome shotgun (WGS) entry which is preliminary data.</text>
</comment>
<feature type="compositionally biased region" description="Polar residues" evidence="1">
    <location>
        <begin position="8"/>
        <end position="23"/>
    </location>
</feature>
<organism evidence="2 3">
    <name type="scientific">Pleurodeles waltl</name>
    <name type="common">Iberian ribbed newt</name>
    <dbReference type="NCBI Taxonomy" id="8319"/>
    <lineage>
        <taxon>Eukaryota</taxon>
        <taxon>Metazoa</taxon>
        <taxon>Chordata</taxon>
        <taxon>Craniata</taxon>
        <taxon>Vertebrata</taxon>
        <taxon>Euteleostomi</taxon>
        <taxon>Amphibia</taxon>
        <taxon>Batrachia</taxon>
        <taxon>Caudata</taxon>
        <taxon>Salamandroidea</taxon>
        <taxon>Salamandridae</taxon>
        <taxon>Pleurodelinae</taxon>
        <taxon>Pleurodeles</taxon>
    </lineage>
</organism>
<dbReference type="Proteomes" id="UP001066276">
    <property type="component" value="Chromosome 7"/>
</dbReference>